<protein>
    <submittedName>
        <fullName evidence="4">Uncharacterized protein</fullName>
    </submittedName>
</protein>
<comment type="cofactor">
    <cofactor evidence="1">
        <name>Fe cation</name>
        <dbReference type="ChEBI" id="CHEBI:24875"/>
    </cofactor>
</comment>
<evidence type="ECO:0000313" key="4">
    <source>
        <dbReference type="EMBL" id="CAE0707810.1"/>
    </source>
</evidence>
<dbReference type="SUPFAM" id="SSF51197">
    <property type="entry name" value="Clavaminate synthase-like"/>
    <property type="match status" value="1"/>
</dbReference>
<dbReference type="InterPro" id="IPR008775">
    <property type="entry name" value="Phytyl_CoA_dOase-like"/>
</dbReference>
<dbReference type="AlphaFoldDB" id="A0A7S4EER7"/>
<dbReference type="PANTHER" id="PTHR20883:SF15">
    <property type="entry name" value="PHYTANOYL-COA DIOXYGENASE DOMAIN-CONTAINING PROTEIN 1"/>
    <property type="match status" value="1"/>
</dbReference>
<evidence type="ECO:0000256" key="3">
    <source>
        <dbReference type="ARBA" id="ARBA00023004"/>
    </source>
</evidence>
<sequence length="428" mass="46900">MPPSDALIISRNIISTLAWMFCVVSLASRHLRTPTTARAFAFAPTFGRNRVAVSNTNININTILAFSSAATTATTITTVTLTPTSSTTTRLRSTLGAPTMETSNATDSTPVAAASYPIEMTEDEKYLFDLNGYLIVRGVLTPEEVADANAAIDRHADEMVERSDTDLRNAKQGTKYFGQGPGRMDLGRCLEWGEKDSKVFKSILAHPLLVPVFHGILGKGYRMDHMPMVLAQNKGSEGFQLHGGTIDCSSGAYNPYLAYHCHHGSITTALLGCNVMLRDHNPGDGGFCIVPGSHKSNFKMPKGMVDGEKYEEFVVQPATKAGDVVLFSEGTVHGAKPWTSDEQRRTALFRFSPATNVYGRSYFGHEGGGWPTAMYDNLTPAQRAVLEPPYANRLDRPNIMDDAESVEITTRNARKRQHDQDVFGTKYF</sequence>
<dbReference type="Gene3D" id="2.60.120.620">
    <property type="entry name" value="q2cbj1_9rhob like domain"/>
    <property type="match status" value="1"/>
</dbReference>
<keyword evidence="3" id="KW-0408">Iron</keyword>
<name>A0A7S4EER7_9STRA</name>
<evidence type="ECO:0000256" key="1">
    <source>
        <dbReference type="ARBA" id="ARBA00001962"/>
    </source>
</evidence>
<reference evidence="4" key="1">
    <citation type="submission" date="2021-01" db="EMBL/GenBank/DDBJ databases">
        <authorList>
            <person name="Corre E."/>
            <person name="Pelletier E."/>
            <person name="Niang G."/>
            <person name="Scheremetjew M."/>
            <person name="Finn R."/>
            <person name="Kale V."/>
            <person name="Holt S."/>
            <person name="Cochrane G."/>
            <person name="Meng A."/>
            <person name="Brown T."/>
            <person name="Cohen L."/>
        </authorList>
    </citation>
    <scope>NUCLEOTIDE SEQUENCE</scope>
    <source>
        <strain evidence="4">10249 10 AB</strain>
    </source>
</reference>
<accession>A0A7S4EER7</accession>
<dbReference type="EMBL" id="HBIX01000664">
    <property type="protein sequence ID" value="CAE0707810.1"/>
    <property type="molecule type" value="Transcribed_RNA"/>
</dbReference>
<organism evidence="4">
    <name type="scientific">Pseudo-nitzschia australis</name>
    <dbReference type="NCBI Taxonomy" id="44445"/>
    <lineage>
        <taxon>Eukaryota</taxon>
        <taxon>Sar</taxon>
        <taxon>Stramenopiles</taxon>
        <taxon>Ochrophyta</taxon>
        <taxon>Bacillariophyta</taxon>
        <taxon>Bacillariophyceae</taxon>
        <taxon>Bacillariophycidae</taxon>
        <taxon>Bacillariales</taxon>
        <taxon>Bacillariaceae</taxon>
        <taxon>Pseudo-nitzschia</taxon>
    </lineage>
</organism>
<evidence type="ECO:0000256" key="2">
    <source>
        <dbReference type="ARBA" id="ARBA00022723"/>
    </source>
</evidence>
<dbReference type="PANTHER" id="PTHR20883">
    <property type="entry name" value="PHYTANOYL-COA DIOXYGENASE DOMAIN CONTAINING 1"/>
    <property type="match status" value="1"/>
</dbReference>
<proteinExistence type="predicted"/>
<keyword evidence="2" id="KW-0479">Metal-binding</keyword>
<gene>
    <name evidence="4" type="ORF">PAUS00366_LOCUS530</name>
</gene>
<dbReference type="GO" id="GO:0046872">
    <property type="term" value="F:metal ion binding"/>
    <property type="evidence" value="ECO:0007669"/>
    <property type="project" value="UniProtKB-KW"/>
</dbReference>
<dbReference type="Pfam" id="PF05721">
    <property type="entry name" value="PhyH"/>
    <property type="match status" value="1"/>
</dbReference>